<protein>
    <submittedName>
        <fullName evidence="1">Uncharacterized protein</fullName>
    </submittedName>
</protein>
<keyword evidence="2" id="KW-1185">Reference proteome</keyword>
<accession>A0A1Y1WSC2</accession>
<comment type="caution">
    <text evidence="1">The sequence shown here is derived from an EMBL/GenBank/DDBJ whole genome shotgun (WGS) entry which is preliminary data.</text>
</comment>
<proteinExistence type="predicted"/>
<evidence type="ECO:0000313" key="1">
    <source>
        <dbReference type="EMBL" id="ORX76427.1"/>
    </source>
</evidence>
<dbReference type="Proteomes" id="UP000193944">
    <property type="component" value="Unassembled WGS sequence"/>
</dbReference>
<dbReference type="EMBL" id="MCFG01000299">
    <property type="protein sequence ID" value="ORX76427.1"/>
    <property type="molecule type" value="Genomic_DNA"/>
</dbReference>
<dbReference type="AlphaFoldDB" id="A0A1Y1WSC2"/>
<organism evidence="1 2">
    <name type="scientific">Anaeromyces robustus</name>
    <dbReference type="NCBI Taxonomy" id="1754192"/>
    <lineage>
        <taxon>Eukaryota</taxon>
        <taxon>Fungi</taxon>
        <taxon>Fungi incertae sedis</taxon>
        <taxon>Chytridiomycota</taxon>
        <taxon>Chytridiomycota incertae sedis</taxon>
        <taxon>Neocallimastigomycetes</taxon>
        <taxon>Neocallimastigales</taxon>
        <taxon>Neocallimastigaceae</taxon>
        <taxon>Anaeromyces</taxon>
    </lineage>
</organism>
<name>A0A1Y1WSC2_9FUNG</name>
<sequence length="89" mass="10730">MIIFDKILFSKYKSIYNISVRLNNRRTRDGEIREPENRHNISFNNTDSFTHTVTLNTDNYNSWKTKMLYLLDINNLVDYVITKKIKKIK</sequence>
<reference evidence="1 2" key="1">
    <citation type="submission" date="2016-08" db="EMBL/GenBank/DDBJ databases">
        <title>A Parts List for Fungal Cellulosomes Revealed by Comparative Genomics.</title>
        <authorList>
            <consortium name="DOE Joint Genome Institute"/>
            <person name="Haitjema C.H."/>
            <person name="Gilmore S.P."/>
            <person name="Henske J.K."/>
            <person name="Solomon K.V."/>
            <person name="De Groot R."/>
            <person name="Kuo A."/>
            <person name="Mondo S.J."/>
            <person name="Salamov A.A."/>
            <person name="Labutti K."/>
            <person name="Zhao Z."/>
            <person name="Chiniquy J."/>
            <person name="Barry K."/>
            <person name="Brewer H.M."/>
            <person name="Purvine S.O."/>
            <person name="Wright A.T."/>
            <person name="Boxma B."/>
            <person name="Van Alen T."/>
            <person name="Hackstein J.H."/>
            <person name="Baker S.E."/>
            <person name="Grigoriev I.V."/>
            <person name="O'Malley M.A."/>
        </authorList>
    </citation>
    <scope>NUCLEOTIDE SEQUENCE [LARGE SCALE GENOMIC DNA]</scope>
    <source>
        <strain evidence="1 2">S4</strain>
    </source>
</reference>
<gene>
    <name evidence="1" type="ORF">BCR32DRAFT_284198</name>
</gene>
<evidence type="ECO:0000313" key="2">
    <source>
        <dbReference type="Proteomes" id="UP000193944"/>
    </source>
</evidence>
<reference evidence="1 2" key="2">
    <citation type="submission" date="2016-08" db="EMBL/GenBank/DDBJ databases">
        <title>Pervasive Adenine N6-methylation of Active Genes in Fungi.</title>
        <authorList>
            <consortium name="DOE Joint Genome Institute"/>
            <person name="Mondo S.J."/>
            <person name="Dannebaum R.O."/>
            <person name="Kuo R.C."/>
            <person name="Labutti K."/>
            <person name="Haridas S."/>
            <person name="Kuo A."/>
            <person name="Salamov A."/>
            <person name="Ahrendt S.R."/>
            <person name="Lipzen A."/>
            <person name="Sullivan W."/>
            <person name="Andreopoulos W.B."/>
            <person name="Clum A."/>
            <person name="Lindquist E."/>
            <person name="Daum C."/>
            <person name="Ramamoorthy G.K."/>
            <person name="Gryganskyi A."/>
            <person name="Culley D."/>
            <person name="Magnuson J.K."/>
            <person name="James T.Y."/>
            <person name="O'Malley M.A."/>
            <person name="Stajich J.E."/>
            <person name="Spatafora J.W."/>
            <person name="Visel A."/>
            <person name="Grigoriev I.V."/>
        </authorList>
    </citation>
    <scope>NUCLEOTIDE SEQUENCE [LARGE SCALE GENOMIC DNA]</scope>
    <source>
        <strain evidence="1 2">S4</strain>
    </source>
</reference>